<dbReference type="Pfam" id="PF12770">
    <property type="entry name" value="CHAT"/>
    <property type="match status" value="1"/>
</dbReference>
<keyword evidence="9" id="KW-0206">Cytoskeleton</keyword>
<evidence type="ECO:0000256" key="9">
    <source>
        <dbReference type="ARBA" id="ARBA00023212"/>
    </source>
</evidence>
<evidence type="ECO:0000256" key="8">
    <source>
        <dbReference type="ARBA" id="ARBA00023175"/>
    </source>
</evidence>
<organism evidence="13 14">
    <name type="scientific">Uabimicrobium amorphum</name>
    <dbReference type="NCBI Taxonomy" id="2596890"/>
    <lineage>
        <taxon>Bacteria</taxon>
        <taxon>Pseudomonadati</taxon>
        <taxon>Planctomycetota</taxon>
        <taxon>Candidatus Uabimicrobiia</taxon>
        <taxon>Candidatus Uabimicrobiales</taxon>
        <taxon>Candidatus Uabimicrobiaceae</taxon>
        <taxon>Candidatus Uabimicrobium</taxon>
    </lineage>
</organism>
<dbReference type="OrthoDB" id="220792at2"/>
<dbReference type="SUPFAM" id="SSF48452">
    <property type="entry name" value="TPR-like"/>
    <property type="match status" value="2"/>
</dbReference>
<accession>A0A5S9IQH6</accession>
<dbReference type="PANTHER" id="PTHR45783:SF3">
    <property type="entry name" value="KINESIN LIGHT CHAIN"/>
    <property type="match status" value="1"/>
</dbReference>
<evidence type="ECO:0000313" key="14">
    <source>
        <dbReference type="Proteomes" id="UP000326354"/>
    </source>
</evidence>
<dbReference type="GO" id="GO:0019894">
    <property type="term" value="F:kinesin binding"/>
    <property type="evidence" value="ECO:0007669"/>
    <property type="project" value="TreeGrafter"/>
</dbReference>
<dbReference type="InterPro" id="IPR024983">
    <property type="entry name" value="CHAT_dom"/>
</dbReference>
<keyword evidence="7" id="KW-0175">Coiled coil</keyword>
<feature type="transmembrane region" description="Helical" evidence="11">
    <location>
        <begin position="410"/>
        <end position="430"/>
    </location>
</feature>
<feature type="transmembrane region" description="Helical" evidence="11">
    <location>
        <begin position="279"/>
        <end position="303"/>
    </location>
</feature>
<gene>
    <name evidence="13" type="ORF">UABAM_04624</name>
</gene>
<dbReference type="SMART" id="SM00028">
    <property type="entry name" value="TPR"/>
    <property type="match status" value="4"/>
</dbReference>
<evidence type="ECO:0000256" key="4">
    <source>
        <dbReference type="ARBA" id="ARBA00022701"/>
    </source>
</evidence>
<feature type="transmembrane region" description="Helical" evidence="11">
    <location>
        <begin position="29"/>
        <end position="55"/>
    </location>
</feature>
<keyword evidence="4" id="KW-0493">Microtubule</keyword>
<dbReference type="PANTHER" id="PTHR45783">
    <property type="entry name" value="KINESIN LIGHT CHAIN"/>
    <property type="match status" value="1"/>
</dbReference>
<evidence type="ECO:0000259" key="12">
    <source>
        <dbReference type="Pfam" id="PF12770"/>
    </source>
</evidence>
<comment type="similarity">
    <text evidence="2">Belongs to the kinesin light chain family.</text>
</comment>
<dbReference type="KEGG" id="uam:UABAM_04624"/>
<keyword evidence="14" id="KW-1185">Reference proteome</keyword>
<dbReference type="GO" id="GO:0005871">
    <property type="term" value="C:kinesin complex"/>
    <property type="evidence" value="ECO:0007669"/>
    <property type="project" value="InterPro"/>
</dbReference>
<keyword evidence="11" id="KW-0812">Transmembrane</keyword>
<evidence type="ECO:0000256" key="11">
    <source>
        <dbReference type="SAM" id="Phobius"/>
    </source>
</evidence>
<feature type="repeat" description="TPR" evidence="10">
    <location>
        <begin position="503"/>
        <end position="536"/>
    </location>
</feature>
<feature type="domain" description="CHAT" evidence="12">
    <location>
        <begin position="960"/>
        <end position="1299"/>
    </location>
</feature>
<comment type="subcellular location">
    <subcellularLocation>
        <location evidence="1">Cytoplasm</location>
        <location evidence="1">Cytoskeleton</location>
    </subcellularLocation>
</comment>
<keyword evidence="8" id="KW-0505">Motor protein</keyword>
<feature type="transmembrane region" description="Helical" evidence="11">
    <location>
        <begin position="232"/>
        <end position="255"/>
    </location>
</feature>
<dbReference type="GO" id="GO:0007018">
    <property type="term" value="P:microtubule-based movement"/>
    <property type="evidence" value="ECO:0007669"/>
    <property type="project" value="TreeGrafter"/>
</dbReference>
<feature type="transmembrane region" description="Helical" evidence="11">
    <location>
        <begin position="146"/>
        <end position="169"/>
    </location>
</feature>
<evidence type="ECO:0000256" key="5">
    <source>
        <dbReference type="ARBA" id="ARBA00022737"/>
    </source>
</evidence>
<feature type="repeat" description="TPR" evidence="10">
    <location>
        <begin position="545"/>
        <end position="578"/>
    </location>
</feature>
<reference evidence="13 14" key="1">
    <citation type="submission" date="2019-08" db="EMBL/GenBank/DDBJ databases">
        <title>Complete genome sequence of Candidatus Uab amorphum.</title>
        <authorList>
            <person name="Shiratori T."/>
            <person name="Suzuki S."/>
            <person name="Kakizawa Y."/>
            <person name="Ishida K."/>
        </authorList>
    </citation>
    <scope>NUCLEOTIDE SEQUENCE [LARGE SCALE GENOMIC DNA]</scope>
    <source>
        <strain evidence="13 14">SRT547</strain>
    </source>
</reference>
<evidence type="ECO:0000256" key="2">
    <source>
        <dbReference type="ARBA" id="ARBA00009622"/>
    </source>
</evidence>
<evidence type="ECO:0000256" key="1">
    <source>
        <dbReference type="ARBA" id="ARBA00004245"/>
    </source>
</evidence>
<evidence type="ECO:0000256" key="6">
    <source>
        <dbReference type="ARBA" id="ARBA00022803"/>
    </source>
</evidence>
<dbReference type="Proteomes" id="UP000326354">
    <property type="component" value="Chromosome"/>
</dbReference>
<dbReference type="InterPro" id="IPR002151">
    <property type="entry name" value="Kinesin_light"/>
</dbReference>
<dbReference type="RefSeq" id="WP_151970304.1">
    <property type="nucleotide sequence ID" value="NZ_AP019860.1"/>
</dbReference>
<dbReference type="InterPro" id="IPR011990">
    <property type="entry name" value="TPR-like_helical_dom_sf"/>
</dbReference>
<dbReference type="GO" id="GO:0005737">
    <property type="term" value="C:cytoplasm"/>
    <property type="evidence" value="ECO:0007669"/>
    <property type="project" value="TreeGrafter"/>
</dbReference>
<dbReference type="EMBL" id="AP019860">
    <property type="protein sequence ID" value="BBM86238.1"/>
    <property type="molecule type" value="Genomic_DNA"/>
</dbReference>
<feature type="transmembrane region" description="Helical" evidence="11">
    <location>
        <begin position="315"/>
        <end position="336"/>
    </location>
</feature>
<keyword evidence="11" id="KW-0472">Membrane</keyword>
<feature type="transmembrane region" description="Helical" evidence="11">
    <location>
        <begin position="368"/>
        <end position="389"/>
    </location>
</feature>
<name>A0A5S9IQH6_UABAM</name>
<proteinExistence type="inferred from homology"/>
<dbReference type="Gene3D" id="1.25.40.10">
    <property type="entry name" value="Tetratricopeptide repeat domain"/>
    <property type="match status" value="2"/>
</dbReference>
<keyword evidence="5" id="KW-0677">Repeat</keyword>
<keyword evidence="6 10" id="KW-0802">TPR repeat</keyword>
<sequence>MRFSPELFIPRGTILGRSKQAFQILFKHFPVFFIVPFATIFVFSCVDHCISWYLVGGSKSAYAAVTSWADQEYFHKTENITTSMAVTTKLFLYIYNFLLYGFVAYFFTVCYVSLVYKKSETEIIPVTMKECLPFAQQKVSKYIGMYLYLAYKILLFPTLLLLLRFALLFLPIPRILTQPLDFVFILGCFYLIVKGIERYPLSVYIAIAKDEKYKEAAKKSRKFMASKLRETIYIKAFLFFLISEIPFLVFCYRNLDIFLALLKRGRLSHFMSFLSSLDWALLLFSIVSFFVIITLTIFSFIKASNEEREKTLSPIPIESLLTMSILATVGIVFPIIRQHINTILQPQNLEEKYYMYSPFGSATLLETFAISCAMGAFIGLSIICNYLTLQRFSKNPHLVRKEAAEGFLTWGKSLVAAVLVMAIVAGLDFLSTMAKETAENPEFISQKADMKKKERLKELEISKTAREFFNNGNYAKAEPLLREIVDSYRKKQDMSLEDAIVFSGHINLIGEILEHKGDYEKATEFFSEALEIRKTRCGANHSSVAASLNHLGIIKYKLKKYEASADLLRQAIKINEKNLGTDHTNVVEGFSFLADALSKSKKYDEAEKLLYQAFQIRSKFFQMRSMPEKQNSSKSQKFEMVFEIMKSFASVGGIDVPEYETRDTEKIKLKKGGEYPKSPAKLANSMMQLAIFLRDHRKQYHKAEELMKKAIEIYENTIGGSHYLTGKAMKEMAITMLAMDKKEAYQVLKKSSTISNKNLTLIFPSLTERQQERYLETQVRDDIDTYLSAFKDIFIYKEVLNYRGIVARTLRDRTLAIRKPEIAKLYLKLSEARRLYANVYLNPDGNEEQRKKLFDDKEQLERQMNRQLYRQTSTQNLQNLRKVVRADNSVVVDFVVYNKTTNWQKRKATPALAAFVLEGDKINRIEFKSLKRILRGIEAFRQQLTTGRQIIISKKTADEYLYRYLWKPLEKYINKKKVYIVPDGDISLVPFAALSTQKNRYLIEQLDISYLSSAYDLLENKDNNKFENEGLLCIGNVAYDLAPKADSTSQVNMFSRRAKSQATWNELPGAAKETQKIVKTFKDYFSQQVVYLKREHASEANFFTYSPKKRFIHLATHGFFNSPTLKTDGIGNTRKGTQIWVNFGKKTKIESLPAGVNPLLYSGIVMAGANIKGKKSDGIITAEELAGFDLRGTELLVLSACETGLGVRMRGQGISGLRLAAQIAGVRAMLVSLWPVDDLGTQKFMQYFYQKLWQEKKSRSQALQETCQKWIEQFKNAEDINQQKIYTSRVWAAFILSGEK</sequence>
<keyword evidence="3" id="KW-0963">Cytoplasm</keyword>
<evidence type="ECO:0000256" key="3">
    <source>
        <dbReference type="ARBA" id="ARBA00022490"/>
    </source>
</evidence>
<evidence type="ECO:0000313" key="13">
    <source>
        <dbReference type="EMBL" id="BBM86238.1"/>
    </source>
</evidence>
<evidence type="ECO:0000256" key="10">
    <source>
        <dbReference type="PROSITE-ProRule" id="PRU00339"/>
    </source>
</evidence>
<dbReference type="Pfam" id="PF13424">
    <property type="entry name" value="TPR_12"/>
    <property type="match status" value="2"/>
</dbReference>
<protein>
    <recommendedName>
        <fullName evidence="12">CHAT domain-containing protein</fullName>
    </recommendedName>
</protein>
<dbReference type="InterPro" id="IPR019734">
    <property type="entry name" value="TPR_rpt"/>
</dbReference>
<dbReference type="PROSITE" id="PS50005">
    <property type="entry name" value="TPR"/>
    <property type="match status" value="2"/>
</dbReference>
<dbReference type="GO" id="GO:0005874">
    <property type="term" value="C:microtubule"/>
    <property type="evidence" value="ECO:0007669"/>
    <property type="project" value="UniProtKB-KW"/>
</dbReference>
<keyword evidence="11" id="KW-1133">Transmembrane helix</keyword>
<feature type="transmembrane region" description="Helical" evidence="11">
    <location>
        <begin position="93"/>
        <end position="116"/>
    </location>
</feature>
<evidence type="ECO:0000256" key="7">
    <source>
        <dbReference type="ARBA" id="ARBA00023054"/>
    </source>
</evidence>